<reference evidence="5" key="1">
    <citation type="submission" date="2013-07" db="EMBL/GenBank/DDBJ databases">
        <title>The genome of Eucalyptus grandis.</title>
        <authorList>
            <person name="Schmutz J."/>
            <person name="Hayes R."/>
            <person name="Myburg A."/>
            <person name="Tuskan G."/>
            <person name="Grattapaglia D."/>
            <person name="Rokhsar D.S."/>
        </authorList>
    </citation>
    <scope>NUCLEOTIDE SEQUENCE</scope>
    <source>
        <tissue evidence="5">Leaf extractions</tissue>
    </source>
</reference>
<dbReference type="InterPro" id="IPR002364">
    <property type="entry name" value="Quin_OxRdtase/zeta-crystal_CS"/>
</dbReference>
<proteinExistence type="inferred from homology"/>
<dbReference type="AlphaFoldDB" id="A0A059AQD9"/>
<dbReference type="Gramene" id="KCW56053">
    <property type="protein sequence ID" value="KCW56053"/>
    <property type="gene ID" value="EUGRSUZ_I01807"/>
</dbReference>
<dbReference type="InterPro" id="IPR020843">
    <property type="entry name" value="ER"/>
</dbReference>
<gene>
    <name evidence="5" type="ORF">EUGRSUZ_I01807</name>
</gene>
<evidence type="ECO:0000256" key="2">
    <source>
        <dbReference type="ARBA" id="ARBA00023002"/>
    </source>
</evidence>
<feature type="domain" description="Enoyl reductase (ER)" evidence="4">
    <location>
        <begin position="21"/>
        <end position="280"/>
    </location>
</feature>
<dbReference type="PANTHER" id="PTHR44573">
    <property type="entry name" value="NADPH-DEPENDENT ALKENAL/ONE OXIDOREDUCTASE, CHLOROPLASTIC"/>
    <property type="match status" value="1"/>
</dbReference>
<dbReference type="GO" id="GO:0016628">
    <property type="term" value="F:oxidoreductase activity, acting on the CH-CH group of donors, NAD or NADP as acceptor"/>
    <property type="evidence" value="ECO:0007669"/>
    <property type="project" value="InterPro"/>
</dbReference>
<dbReference type="CDD" id="cd05289">
    <property type="entry name" value="MDR_like_2"/>
    <property type="match status" value="1"/>
</dbReference>
<dbReference type="InterPro" id="IPR013154">
    <property type="entry name" value="ADH-like_N"/>
</dbReference>
<evidence type="ECO:0000259" key="4">
    <source>
        <dbReference type="SMART" id="SM00829"/>
    </source>
</evidence>
<dbReference type="SMART" id="SM00829">
    <property type="entry name" value="PKS_ER"/>
    <property type="match status" value="1"/>
</dbReference>
<dbReference type="Pfam" id="PF08240">
    <property type="entry name" value="ADH_N"/>
    <property type="match status" value="1"/>
</dbReference>
<accession>A0A059AQD9</accession>
<sequence length="284" mass="30487">MAVNFVIPTKMKAWVYREHGNVADVLGLDPELEVPKLQEGQVLVKVLAATLNPADAARVKGVFQLPGFSLPAVPGYDLAGVVVKVGREVKELKVGDEVYGFMWHAKKDGTLAEYAAVEESFLALKPKKLRFGEAASLPVVIQTAYGGLERAGLSHGKSLLVLGGAGGVGTLIIQLAKEVFGASRVAATSSTGKLDLLKSLGADLAIDYTKVNFEDLPEKFDVVYDTVVTSNRSTLEKLKPFLESGKVKPVIDPKSPFPFSQAIEAFSYLQTRRATGKVVIHPIP</sequence>
<organism evidence="5">
    <name type="scientific">Eucalyptus grandis</name>
    <name type="common">Flooded gum</name>
    <dbReference type="NCBI Taxonomy" id="71139"/>
    <lineage>
        <taxon>Eukaryota</taxon>
        <taxon>Viridiplantae</taxon>
        <taxon>Streptophyta</taxon>
        <taxon>Embryophyta</taxon>
        <taxon>Tracheophyta</taxon>
        <taxon>Spermatophyta</taxon>
        <taxon>Magnoliopsida</taxon>
        <taxon>eudicotyledons</taxon>
        <taxon>Gunneridae</taxon>
        <taxon>Pentapetalae</taxon>
        <taxon>rosids</taxon>
        <taxon>malvids</taxon>
        <taxon>Myrtales</taxon>
        <taxon>Myrtaceae</taxon>
        <taxon>Myrtoideae</taxon>
        <taxon>Eucalypteae</taxon>
        <taxon>Eucalyptus</taxon>
    </lineage>
</organism>
<comment type="similarity">
    <text evidence="1">Belongs to the zinc-containing alcohol dehydrogenase family. Quinone oxidoreductase subfamily.</text>
</comment>
<dbReference type="InterPro" id="IPR044626">
    <property type="entry name" value="AOR-like"/>
</dbReference>
<dbReference type="EMBL" id="KK198761">
    <property type="protein sequence ID" value="KCW56053.1"/>
    <property type="molecule type" value="Genomic_DNA"/>
</dbReference>
<dbReference type="InterPro" id="IPR011032">
    <property type="entry name" value="GroES-like_sf"/>
</dbReference>
<dbReference type="Pfam" id="PF13602">
    <property type="entry name" value="ADH_zinc_N_2"/>
    <property type="match status" value="1"/>
</dbReference>
<evidence type="ECO:0000313" key="5">
    <source>
        <dbReference type="EMBL" id="KCW56053.1"/>
    </source>
</evidence>
<dbReference type="InterPro" id="IPR013149">
    <property type="entry name" value="ADH-like_C"/>
</dbReference>
<evidence type="ECO:0000256" key="3">
    <source>
        <dbReference type="ARBA" id="ARBA00023027"/>
    </source>
</evidence>
<dbReference type="InterPro" id="IPR036291">
    <property type="entry name" value="NAD(P)-bd_dom_sf"/>
</dbReference>
<dbReference type="GO" id="GO:0008270">
    <property type="term" value="F:zinc ion binding"/>
    <property type="evidence" value="ECO:0007669"/>
    <property type="project" value="InterPro"/>
</dbReference>
<dbReference type="PROSITE" id="PS01162">
    <property type="entry name" value="QOR_ZETA_CRYSTAL"/>
    <property type="match status" value="1"/>
</dbReference>
<dbReference type="PANTHER" id="PTHR44573:SF1">
    <property type="entry name" value="NADPH-DEPENDENT ALKENAL_ONE OXIDOREDUCTASE, CHLOROPLASTIC"/>
    <property type="match status" value="1"/>
</dbReference>
<dbReference type="Gene3D" id="3.90.180.10">
    <property type="entry name" value="Medium-chain alcohol dehydrogenases, catalytic domain"/>
    <property type="match status" value="2"/>
</dbReference>
<protein>
    <recommendedName>
        <fullName evidence="4">Enoyl reductase (ER) domain-containing protein</fullName>
    </recommendedName>
</protein>
<dbReference type="SUPFAM" id="SSF50129">
    <property type="entry name" value="GroES-like"/>
    <property type="match status" value="1"/>
</dbReference>
<keyword evidence="3" id="KW-0520">NAD</keyword>
<evidence type="ECO:0000256" key="1">
    <source>
        <dbReference type="ARBA" id="ARBA00010371"/>
    </source>
</evidence>
<name>A0A059AQD9_EUCGR</name>
<dbReference type="Pfam" id="PF00107">
    <property type="entry name" value="ADH_zinc_N"/>
    <property type="match status" value="1"/>
</dbReference>
<dbReference type="SUPFAM" id="SSF51735">
    <property type="entry name" value="NAD(P)-binding Rossmann-fold domains"/>
    <property type="match status" value="1"/>
</dbReference>
<dbReference type="Gene3D" id="3.40.50.720">
    <property type="entry name" value="NAD(P)-binding Rossmann-like Domain"/>
    <property type="match status" value="1"/>
</dbReference>
<keyword evidence="2" id="KW-0560">Oxidoreductase</keyword>